<feature type="compositionally biased region" description="Basic and acidic residues" evidence="6">
    <location>
        <begin position="911"/>
        <end position="932"/>
    </location>
</feature>
<keyword evidence="10" id="KW-1185">Reference proteome</keyword>
<evidence type="ECO:0000256" key="3">
    <source>
        <dbReference type="ARBA" id="ARBA00022490"/>
    </source>
</evidence>
<keyword evidence="3" id="KW-0963">Cytoplasm</keyword>
<organism evidence="9 10">
    <name type="scientific">Prorocentrum cordatum</name>
    <dbReference type="NCBI Taxonomy" id="2364126"/>
    <lineage>
        <taxon>Eukaryota</taxon>
        <taxon>Sar</taxon>
        <taxon>Alveolata</taxon>
        <taxon>Dinophyceae</taxon>
        <taxon>Prorocentrales</taxon>
        <taxon>Prorocentraceae</taxon>
        <taxon>Prorocentrum</taxon>
    </lineage>
</organism>
<protein>
    <submittedName>
        <fullName evidence="9">Uncharacterized protein</fullName>
    </submittedName>
</protein>
<dbReference type="Pfam" id="PF22544">
    <property type="entry name" value="HYDIN_VesB_CFA65-like_Ig"/>
    <property type="match status" value="1"/>
</dbReference>
<dbReference type="InterPro" id="IPR054089">
    <property type="entry name" value="Cep192-like_D3"/>
</dbReference>
<evidence type="ECO:0000256" key="1">
    <source>
        <dbReference type="ARBA" id="ARBA00004138"/>
    </source>
</evidence>
<keyword evidence="5" id="KW-0966">Cell projection</keyword>
<evidence type="ECO:0000259" key="8">
    <source>
        <dbReference type="Pfam" id="PF22544"/>
    </source>
</evidence>
<evidence type="ECO:0000256" key="5">
    <source>
        <dbReference type="ARBA" id="ARBA00023273"/>
    </source>
</evidence>
<dbReference type="SUPFAM" id="SSF52540">
    <property type="entry name" value="P-loop containing nucleoside triphosphate hydrolases"/>
    <property type="match status" value="1"/>
</dbReference>
<sequence length="3222" mass="348634">MNKKLPWDQVVFSLTPSSGSLAPGATMLVVASFSPHEGKLCSGSLVLRVRDNAKKKVIQVSGRGDLLRLDVRPTSVYELGPIMPKKQEAQEELVLYNPTDYAIEVYSVDFDRMYLEEERALLEFDGYEPGFEEVPVRYPGDGLWKKIAKRVVALRQGASAELASEGQIVDRAEGETTEEVTGEEECVSPERQAIEEAADKDFDEGEDRVDPMRPPYRVPTADRVNALIFGPPKAGLSTLAKHLASEDHRKVLKFDDVIDWAVRFPRFLVSDRVAKRIGEKIKGKERPTIEEAAHLLRRRTELADCNAGVIVDGFYSEHLHAGQVVEAVLEAFRGQSTVVMATKLPTASRERQDSLSAESSRSGSKTAEEPQGPSPAGALLRRHYEALRPLLAARVEELKGSLPVLEAALRAAEDEKAARLAASVAEQASAEEADEAAAAPGEPADEEAAGRASSAAEETDAAAAVAEAAQKVEQARGDLASCEAALAWKPPLAPGQVAEEVAAAPKAKAKAKGKAAPAPAEAPPEPQAEAADIAVEHLVATYLDQHVVAMGAVVQFNTRARQEEEERQHEAFRRARAKAKEREAAAAAKAKAAKSLGSSASAAKKNKPAAEHDGSAHEDFTPDMDNWVDPVSARELPLCEAPFELLFEEGRSGLPAARIPAEPPLPAPSVVQVLSRPAQREARVPPPNFKILTPVPAATCGSERPSSAALGNAVGAASRPVSKVQDEVQGKRPSQQSSQDEPQKPTLVPDITRWIIEPLSEQRLVVHFASEEVGVYESTLNFEMVGGIASGPIPVRVTGTSALPAVNSDTRFIFPRQKKRRPLDGYAVKTFVTSLNTYDFGPLLAGRDPESRAGAADDGSPAAADGDPKPGSAGKDPKYDKFLSNHAETIKISNDSLFPASIRLSLVSQAEEQKEDPAPPPPEPKKSAKGKEQPPPVVETPYCPFIIEPSVLQLDVGEQADVRVWCFPKEKGVLEDTLLAMVEHNPDPVTFSLCALGTEPIVILETEEVDMERLLVNWRAEERRVRLKNASSLPTAWQLVCDEAQVKESPEPVQTGGAKGKAVSKEPSRGKAPAAKTEGLVSRQVSEDDAPAIPEEFQVEPLKGKLAPGEEFELRINFKAARAMDFKCGLRLECKDCEGFKGWESAGRFTVHAETFEVDMAIEPDPSTSMLDFGTVLVHSSVERTFEIVNRGRFAARYELQVRKALRDLLVIDQAQAELAPGARRTVKVTCMPVRVYESFIDNSGISALVFDTVTGNQVDQKLPPVRVGVTAVYNQFQVTPPRSVNFGPVEKGETVTRSFSVRNIGLFAFDWALFDQAEPPAIGDDGAPVLPKDAKDGKLKAGPFTVRPCTGSLEPDSDAQVEVTYEAQGDEDYESRLGLWVDGVDCAGTEQRVGSATQPASTTMQSFNGVFGGPGGVGGVEGAAAYTLTAKSCIAGINTKDLHTIFEEQFFSRNLEDAIAIAGRVDVRVFSESDNIFHFGPVVAHGGSGTQAADVEEKGVVERLRLSNPKAIPAKVVLSVKSKEEADASAKDKGKKGAGEDHCAFEVSPKELVIPPRDSRQIEVSFRPNRIATFGALLEANVIGGTDPATNQLAFELRGDGALPSVNLVGPVLVGDNGVSALQMGSLTVGKRHEVRMALRNSGLLPATVRVDLASTPHFTVACPYSVSLDKGEEHTFSVCFHPAQPGPAKTELNIRTLGNPFEDYSGPRAIQVLGEGFSDQVAWDLHEANVAQARPAEGLSQVSAPSPPNDLQLGEVEVGQEVRVTFQLANNTAQPIRFEMPESAPAPFGARLTVQPSTGFVQAGAQQPVALTFKPTEKLEAKRVPLACKTFEVEIEDEGADGGEPKFKELPGTMREVPLVVSAIADVRSIQCETREVKFSETLMFNTKVHRFTMRNLCGISMPFQWHVEGDNGHAFSVEPSSGVVPPNAEKQVAVRFAPLEVEDFGGAIVCKSIATSDSGEPPAILRIPVSGSVLRPWCRVELESSDYPSRRLADSPLDPKCRVCEITSLGTNVKNVKRFYVSNPTSESIDFIWQKETPTGPSTAAQAEDDDTLRCLTKRGTILPGKKFEMAFEFAPSTVETKESFWVFMLVGPRVEEHFLIAGTVEQPRVGFDRPHINFGERLLGGSTQETLSLVNKEHIPFSFSIDPSSFQLEGHTQALSIKPLSGVVGPNSSLSLQVTFAPEEEQPFNFNVVCNVKRKKDPAILNVKGIGYKIHASLAVDEPAGRRAIQPGVVESLDFGLLQVHERRTMKLYLSNDTNRNFNYRFQMKSGAQRRTIAIGDPDQPPYLAFSNLQGVAEHQAETPIEITYAPRDAHSLDGSTLQVMVPAGPREDLFTLNLGGSAKKSRVEFSFVSHDFGPCFVAKGGATAAGEPLQDAADQGQERVELVCTNRDDNDIHIATNFQREPWLDVQLHSAMVEAGKSIRIPIVFSPREVCEYMQRIEFSINEYTRTAVDIRGRGCPMRLEVAQAEMQNVDFGVVTGGEVPIKAVKLANRSARPVSFELVDENGELADRTVTWVPGPGTTQTLKPKESCEVELRFAPTYSVKPFRLPLYARCNNGVEVKLLQVAGTGHSTEVRLSEQSLFFGNVVAGSQASRSMRLHNFGDIGAKFRFEVPEKYSTVFSVSPCEGFVRPQEDVSLTVTFSPTVGRAQAAKRTSKSPGRKSVADAPKDVGISTRDIRCVLDGHPPLTLEASGRCVSLPAESKALEFSTEVRTKTQSSITINNPTDSDWKLFPQVSTTEPLGEAYFFCPKEVVVPAGKQIPVEVTYMPLTMTGDKDAAGARGAPASRSEKHRGTIFVGTPDGSALSYTLEGVALPTRANQRLEAQVPCKKQHVQKVPLKNWLHSKQRFDVKVDLVDPAPGTAAAQGITLQGVNTLDLPGGVEREYRFNIYAYREGSALASVRFTSQETGEYIIVDVAIKFCAPEKLATVSLEAACRQTARHKIAVANPLDTPATFSGSCSNPYVRFSPDSLEVPAKGEKTIDLLFRPVEEGEGEAEATLNSNELGTYPYRVAWKAIPAGFEKTMVLKAPLGGSAVEQFKFLHFAKVPVTYTATVGPAPGGKGDSVGDFVLEAKDVKADACDFGRAGLPCELAVRYTPSSLGERKAVLTVSGPGGGEYRALLTGFAQPPQPQGPIAIVNGKQGTVEFRNPFDVAVEFSVKVDNPCFTVPQKVVKVDTQKSTSIAVTFKSDRSQNGRLVISCDATSTPWVFFLKGDV</sequence>
<comment type="caution">
    <text evidence="9">The sequence shown here is derived from an EMBL/GenBank/DDBJ whole genome shotgun (WGS) entry which is preliminary data.</text>
</comment>
<feature type="compositionally biased region" description="Polar residues" evidence="6">
    <location>
        <begin position="354"/>
        <end position="365"/>
    </location>
</feature>
<dbReference type="PANTHER" id="PTHR23053">
    <property type="entry name" value="DLEC1 DELETED IN LUNG AND ESOPHAGEAL CANCER 1"/>
    <property type="match status" value="1"/>
</dbReference>
<feature type="domain" description="HYDIN/VesB/CFA65-like Ig-like" evidence="8">
    <location>
        <begin position="2111"/>
        <end position="2213"/>
    </location>
</feature>
<feature type="region of interest" description="Disordered" evidence="6">
    <location>
        <begin position="2655"/>
        <end position="2674"/>
    </location>
</feature>
<dbReference type="InterPro" id="IPR033305">
    <property type="entry name" value="Hydin-like"/>
</dbReference>
<evidence type="ECO:0000259" key="7">
    <source>
        <dbReference type="Pfam" id="PF22067"/>
    </source>
</evidence>
<dbReference type="EMBL" id="CAUYUJ010000558">
    <property type="protein sequence ID" value="CAK0791292.1"/>
    <property type="molecule type" value="Genomic_DNA"/>
</dbReference>
<evidence type="ECO:0000313" key="10">
    <source>
        <dbReference type="Proteomes" id="UP001189429"/>
    </source>
</evidence>
<proteinExistence type="predicted"/>
<feature type="domain" description="Cep192-like" evidence="7">
    <location>
        <begin position="2592"/>
        <end position="2651"/>
    </location>
</feature>
<evidence type="ECO:0000313" key="9">
    <source>
        <dbReference type="EMBL" id="CAK0791292.1"/>
    </source>
</evidence>
<feature type="region of interest" description="Disordered" evidence="6">
    <location>
        <begin position="422"/>
        <end position="460"/>
    </location>
</feature>
<dbReference type="Proteomes" id="UP001189429">
    <property type="component" value="Unassembled WGS sequence"/>
</dbReference>
<reference evidence="9" key="1">
    <citation type="submission" date="2023-10" db="EMBL/GenBank/DDBJ databases">
        <authorList>
            <person name="Chen Y."/>
            <person name="Shah S."/>
            <person name="Dougan E. K."/>
            <person name="Thang M."/>
            <person name="Chan C."/>
        </authorList>
    </citation>
    <scope>NUCLEOTIDE SEQUENCE [LARGE SCALE GENOMIC DNA]</scope>
</reference>
<feature type="region of interest" description="Disordered" evidence="6">
    <location>
        <begin position="700"/>
        <end position="746"/>
    </location>
</feature>
<dbReference type="InterPro" id="IPR027417">
    <property type="entry name" value="P-loop_NTPase"/>
</dbReference>
<feature type="region of interest" description="Disordered" evidence="6">
    <location>
        <begin position="565"/>
        <end position="626"/>
    </location>
</feature>
<feature type="compositionally biased region" description="Low complexity" evidence="6">
    <location>
        <begin position="853"/>
        <end position="874"/>
    </location>
</feature>
<gene>
    <name evidence="9" type="ORF">PCOR1329_LOCUS2235</name>
</gene>
<dbReference type="Gene3D" id="3.40.50.300">
    <property type="entry name" value="P-loop containing nucleotide triphosphate hydrolases"/>
    <property type="match status" value="1"/>
</dbReference>
<feature type="region of interest" description="Disordered" evidence="6">
    <location>
        <begin position="846"/>
        <end position="880"/>
    </location>
</feature>
<comment type="subcellular location">
    <subcellularLocation>
        <location evidence="1">Cell projection</location>
        <location evidence="1">Cilium</location>
    </subcellularLocation>
    <subcellularLocation>
        <location evidence="2">Cytoplasm</location>
    </subcellularLocation>
</comment>
<feature type="region of interest" description="Disordered" evidence="6">
    <location>
        <begin position="1048"/>
        <end position="1084"/>
    </location>
</feature>
<name>A0ABN9PEH0_9DINO</name>
<feature type="compositionally biased region" description="Basic and acidic residues" evidence="6">
    <location>
        <begin position="608"/>
        <end position="620"/>
    </location>
</feature>
<evidence type="ECO:0000256" key="6">
    <source>
        <dbReference type="SAM" id="MobiDB-lite"/>
    </source>
</evidence>
<feature type="compositionally biased region" description="Low complexity" evidence="6">
    <location>
        <begin position="585"/>
        <end position="603"/>
    </location>
</feature>
<keyword evidence="4" id="KW-0969">Cilium</keyword>
<feature type="region of interest" description="Disordered" evidence="6">
    <location>
        <begin position="909"/>
        <end position="936"/>
    </location>
</feature>
<feature type="compositionally biased region" description="Low complexity" evidence="6">
    <location>
        <begin position="450"/>
        <end position="460"/>
    </location>
</feature>
<feature type="region of interest" description="Disordered" evidence="6">
    <location>
        <begin position="343"/>
        <end position="377"/>
    </location>
</feature>
<accession>A0ABN9PEH0</accession>
<dbReference type="Pfam" id="PF22067">
    <property type="entry name" value="Cep192_D3"/>
    <property type="match status" value="1"/>
</dbReference>
<evidence type="ECO:0000256" key="4">
    <source>
        <dbReference type="ARBA" id="ARBA00023069"/>
    </source>
</evidence>
<evidence type="ECO:0000256" key="2">
    <source>
        <dbReference type="ARBA" id="ARBA00004496"/>
    </source>
</evidence>
<dbReference type="PANTHER" id="PTHR23053:SF0">
    <property type="entry name" value="HYDROCEPHALUS-INDUCING PROTEIN HOMOLOG"/>
    <property type="match status" value="1"/>
</dbReference>
<feature type="compositionally biased region" description="Basic and acidic residues" evidence="6">
    <location>
        <begin position="565"/>
        <end position="584"/>
    </location>
</feature>
<dbReference type="InterPro" id="IPR013783">
    <property type="entry name" value="Ig-like_fold"/>
</dbReference>
<dbReference type="InterPro" id="IPR053879">
    <property type="entry name" value="HYDIN_VesB_CFA65-like_Ig"/>
</dbReference>
<dbReference type="Gene3D" id="2.60.40.10">
    <property type="entry name" value="Immunoglobulins"/>
    <property type="match status" value="12"/>
</dbReference>
<dbReference type="Pfam" id="PF14874">
    <property type="entry name" value="PapD-like"/>
    <property type="match status" value="1"/>
</dbReference>